<dbReference type="Gene3D" id="3.40.50.150">
    <property type="entry name" value="Vaccinia Virus protein VP39"/>
    <property type="match status" value="1"/>
</dbReference>
<dbReference type="AlphaFoldDB" id="A0A6G6Y3V6"/>
<dbReference type="InterPro" id="IPR029063">
    <property type="entry name" value="SAM-dependent_MTases_sf"/>
</dbReference>
<dbReference type="GO" id="GO:0008168">
    <property type="term" value="F:methyltransferase activity"/>
    <property type="evidence" value="ECO:0007669"/>
    <property type="project" value="UniProtKB-KW"/>
</dbReference>
<evidence type="ECO:0000313" key="1">
    <source>
        <dbReference type="EMBL" id="QIG79531.1"/>
    </source>
</evidence>
<accession>A0A6G6Y3V6</accession>
<name>A0A6G6Y3V6_9SPHN</name>
<dbReference type="RefSeq" id="WP_165326531.1">
    <property type="nucleotide sequence ID" value="NZ_CP049109.1"/>
</dbReference>
<sequence>MINTDLFIARDRCPVCASGDGKQLFSSPLTEPPVRSLLQSHHDPQGTVDWSLLEGTDYRLLECGVCGLIWQWAAPNDRMMSEIYDRMIDPAFLEKVEHERLTLASFQQIANELAMLFSRLGKHPGDITLLDFGSGHGRWARVARGMGARVFTTEIGEAKREMARSIGAEVIADAEVDTMRFDIVHTEQVFEHVADPGDLFRRLSRVTAGLMKLAVPPGDTVAAALARHPFPTVSPFEKVLAGKRLTPLDYSWNAVQPLEHINCFPRSAIARLADDHGMEIIGERRRRNLSVDLSNPASFLRSAAGAVRSLGKNLLREKGYYVLRPSKG</sequence>
<dbReference type="Pfam" id="PF13489">
    <property type="entry name" value="Methyltransf_23"/>
    <property type="match status" value="1"/>
</dbReference>
<keyword evidence="1" id="KW-0808">Transferase</keyword>
<dbReference type="KEGG" id="spzr:G5C33_06840"/>
<gene>
    <name evidence="1" type="ORF">G5C33_06840</name>
</gene>
<evidence type="ECO:0000313" key="2">
    <source>
        <dbReference type="Proteomes" id="UP000501568"/>
    </source>
</evidence>
<keyword evidence="2" id="KW-1185">Reference proteome</keyword>
<dbReference type="SUPFAM" id="SSF53335">
    <property type="entry name" value="S-adenosyl-L-methionine-dependent methyltransferases"/>
    <property type="match status" value="1"/>
</dbReference>
<dbReference type="Proteomes" id="UP000501568">
    <property type="component" value="Chromosome"/>
</dbReference>
<dbReference type="GO" id="GO:0032259">
    <property type="term" value="P:methylation"/>
    <property type="evidence" value="ECO:0007669"/>
    <property type="project" value="UniProtKB-KW"/>
</dbReference>
<reference evidence="1 2" key="1">
    <citation type="submission" date="2020-02" db="EMBL/GenBank/DDBJ databases">
        <authorList>
            <person name="Zheng R.K."/>
            <person name="Sun C.M."/>
        </authorList>
    </citation>
    <scope>NUCLEOTIDE SEQUENCE [LARGE SCALE GENOMIC DNA]</scope>
    <source>
        <strain evidence="2">zrk23</strain>
    </source>
</reference>
<dbReference type="EMBL" id="CP049109">
    <property type="protein sequence ID" value="QIG79531.1"/>
    <property type="molecule type" value="Genomic_DNA"/>
</dbReference>
<organism evidence="1 2">
    <name type="scientific">Stakelama tenebrarum</name>
    <dbReference type="NCBI Taxonomy" id="2711215"/>
    <lineage>
        <taxon>Bacteria</taxon>
        <taxon>Pseudomonadati</taxon>
        <taxon>Pseudomonadota</taxon>
        <taxon>Alphaproteobacteria</taxon>
        <taxon>Sphingomonadales</taxon>
        <taxon>Sphingomonadaceae</taxon>
        <taxon>Stakelama</taxon>
    </lineage>
</organism>
<protein>
    <submittedName>
        <fullName evidence="1">Class I SAM-dependent methyltransferase</fullName>
    </submittedName>
</protein>
<proteinExistence type="predicted"/>
<keyword evidence="1" id="KW-0489">Methyltransferase</keyword>